<feature type="compositionally biased region" description="Basic and acidic residues" evidence="1">
    <location>
        <begin position="128"/>
        <end position="153"/>
    </location>
</feature>
<reference evidence="3" key="1">
    <citation type="submission" date="2018-07" db="EMBL/GenBank/DDBJ databases">
        <title>Genome sequencing of Paracoccus sp. SC2-6.</title>
        <authorList>
            <person name="Heo J."/>
            <person name="Kim S.-J."/>
            <person name="Kwon S.-W."/>
        </authorList>
    </citation>
    <scope>NUCLEOTIDE SEQUENCE [LARGE SCALE GENOMIC DNA]</scope>
    <source>
        <strain evidence="3">SC2-6</strain>
    </source>
</reference>
<feature type="compositionally biased region" description="Basic and acidic residues" evidence="1">
    <location>
        <begin position="1"/>
        <end position="25"/>
    </location>
</feature>
<protein>
    <submittedName>
        <fullName evidence="2">Uncharacterized protein</fullName>
    </submittedName>
</protein>
<feature type="region of interest" description="Disordered" evidence="1">
    <location>
        <begin position="229"/>
        <end position="262"/>
    </location>
</feature>
<dbReference type="OrthoDB" id="7772402at2"/>
<dbReference type="Proteomes" id="UP000252023">
    <property type="component" value="Chromosome"/>
</dbReference>
<organism evidence="2 3">
    <name type="scientific">Paracoccus suum</name>
    <dbReference type="NCBI Taxonomy" id="2259340"/>
    <lineage>
        <taxon>Bacteria</taxon>
        <taxon>Pseudomonadati</taxon>
        <taxon>Pseudomonadota</taxon>
        <taxon>Alphaproteobacteria</taxon>
        <taxon>Rhodobacterales</taxon>
        <taxon>Paracoccaceae</taxon>
        <taxon>Paracoccus</taxon>
    </lineage>
</organism>
<evidence type="ECO:0000313" key="2">
    <source>
        <dbReference type="EMBL" id="AXC49103.1"/>
    </source>
</evidence>
<dbReference type="EMBL" id="CP030918">
    <property type="protein sequence ID" value="AXC49103.1"/>
    <property type="molecule type" value="Genomic_DNA"/>
</dbReference>
<feature type="region of interest" description="Disordered" evidence="1">
    <location>
        <begin position="1"/>
        <end position="54"/>
    </location>
</feature>
<accession>A0A344PI98</accession>
<name>A0A344PI98_9RHOB</name>
<evidence type="ECO:0000256" key="1">
    <source>
        <dbReference type="SAM" id="MobiDB-lite"/>
    </source>
</evidence>
<dbReference type="RefSeq" id="WP_114075422.1">
    <property type="nucleotide sequence ID" value="NZ_CP030918.1"/>
</dbReference>
<feature type="compositionally biased region" description="Basic and acidic residues" evidence="1">
    <location>
        <begin position="239"/>
        <end position="255"/>
    </location>
</feature>
<proteinExistence type="predicted"/>
<evidence type="ECO:0000313" key="3">
    <source>
        <dbReference type="Proteomes" id="UP000252023"/>
    </source>
</evidence>
<gene>
    <name evidence="2" type="ORF">DRW48_04860</name>
</gene>
<feature type="region of interest" description="Disordered" evidence="1">
    <location>
        <begin position="105"/>
        <end position="153"/>
    </location>
</feature>
<dbReference type="AlphaFoldDB" id="A0A344PI98"/>
<sequence length="262" mass="28897">MTFTPDDTRNPPHYRHGEGIDRSQETYEPSPHPSRRTPPSGKVTPNGKRAYPRPSQSAKLLIWGGMGVAAAALTAGTILGVRAVVDAIAGDEHDDEIEAARRRARARGRFGRGPRPMPRNSFTGPRDSGSHDFSPRTARDDGEHTAARDAARREERAWIEQQRRRARAAHRPSVAGDFSNQIEDVTRTIRNALGTVTAAIEGFRSVSGQAGSILNEFRGAADTVRTMFDNNAAHPARPRAREADEMVDLRDRDPSQSRTHRL</sequence>
<dbReference type="KEGG" id="pars:DRW48_04860"/>
<keyword evidence="3" id="KW-1185">Reference proteome</keyword>